<dbReference type="AlphaFoldDB" id="A0A8D9A6N3"/>
<accession>A0A8D9A6N3</accession>
<name>A0A8D9A6N3_9HEMI</name>
<organism evidence="2">
    <name type="scientific">Cacopsylla melanoneura</name>
    <dbReference type="NCBI Taxonomy" id="428564"/>
    <lineage>
        <taxon>Eukaryota</taxon>
        <taxon>Metazoa</taxon>
        <taxon>Ecdysozoa</taxon>
        <taxon>Arthropoda</taxon>
        <taxon>Hexapoda</taxon>
        <taxon>Insecta</taxon>
        <taxon>Pterygota</taxon>
        <taxon>Neoptera</taxon>
        <taxon>Paraneoptera</taxon>
        <taxon>Hemiptera</taxon>
        <taxon>Sternorrhyncha</taxon>
        <taxon>Psylloidea</taxon>
        <taxon>Psyllidae</taxon>
        <taxon>Psyllinae</taxon>
        <taxon>Cacopsylla</taxon>
    </lineage>
</organism>
<protein>
    <recommendedName>
        <fullName evidence="3">Secreted protein</fullName>
    </recommendedName>
</protein>
<evidence type="ECO:0008006" key="3">
    <source>
        <dbReference type="Google" id="ProtNLM"/>
    </source>
</evidence>
<evidence type="ECO:0000256" key="1">
    <source>
        <dbReference type="SAM" id="SignalP"/>
    </source>
</evidence>
<sequence length="106" mass="12097">MLVLWAWQTKSISLVDSWAMLCMIVAQPASNATTLKPTRGPSTTTIRRKCGNTRASPCIYRAVETICKSSDSETLCILLLYSTKLPECKRRTFQWWSFDRLSLQFS</sequence>
<feature type="signal peptide" evidence="1">
    <location>
        <begin position="1"/>
        <end position="17"/>
    </location>
</feature>
<keyword evidence="1" id="KW-0732">Signal</keyword>
<dbReference type="EMBL" id="HBUF01557207">
    <property type="protein sequence ID" value="CAG6760653.1"/>
    <property type="molecule type" value="Transcribed_RNA"/>
</dbReference>
<reference evidence="2" key="1">
    <citation type="submission" date="2021-05" db="EMBL/GenBank/DDBJ databases">
        <authorList>
            <person name="Alioto T."/>
            <person name="Alioto T."/>
            <person name="Gomez Garrido J."/>
        </authorList>
    </citation>
    <scope>NUCLEOTIDE SEQUENCE</scope>
</reference>
<proteinExistence type="predicted"/>
<feature type="chain" id="PRO_5034007490" description="Secreted protein" evidence="1">
    <location>
        <begin position="18"/>
        <end position="106"/>
    </location>
</feature>
<evidence type="ECO:0000313" key="2">
    <source>
        <dbReference type="EMBL" id="CAG6760653.1"/>
    </source>
</evidence>